<dbReference type="InterPro" id="IPR039752">
    <property type="entry name" value="F-box_only"/>
</dbReference>
<dbReference type="SMART" id="SM00256">
    <property type="entry name" value="FBOX"/>
    <property type="match status" value="1"/>
</dbReference>
<dbReference type="SUPFAM" id="SSF81383">
    <property type="entry name" value="F-box domain"/>
    <property type="match status" value="1"/>
</dbReference>
<evidence type="ECO:0000259" key="1">
    <source>
        <dbReference type="PROSITE" id="PS50181"/>
    </source>
</evidence>
<dbReference type="Pfam" id="PF12937">
    <property type="entry name" value="F-box-like"/>
    <property type="match status" value="1"/>
</dbReference>
<dbReference type="InterPro" id="IPR008979">
    <property type="entry name" value="Galactose-bd-like_sf"/>
</dbReference>
<protein>
    <recommendedName>
        <fullName evidence="5">F-box only protein 6</fullName>
    </recommendedName>
</protein>
<evidence type="ECO:0000313" key="4">
    <source>
        <dbReference type="Proteomes" id="UP001642540"/>
    </source>
</evidence>
<dbReference type="Gene3D" id="2.60.120.260">
    <property type="entry name" value="Galactose-binding domain-like"/>
    <property type="match status" value="1"/>
</dbReference>
<dbReference type="PROSITE" id="PS50181">
    <property type="entry name" value="FBOX"/>
    <property type="match status" value="1"/>
</dbReference>
<dbReference type="SUPFAM" id="SSF49785">
    <property type="entry name" value="Galactose-binding domain-like"/>
    <property type="match status" value="1"/>
</dbReference>
<dbReference type="PROSITE" id="PS51114">
    <property type="entry name" value="FBA"/>
    <property type="match status" value="1"/>
</dbReference>
<sequence>MENPTESVSFEFLPEPVIELILTMVPEEDILACNLVCRTWKRLISRKSYWKKRYQEKKINWYEIPEHIRDKAGGWMILYAQYRYQILSKNYIHNPSGHRRFGGWVISATHRNMWLVEQVPDGCEPLPSSDFFGRKEGCCFVTSFDWSSKCYTVDLWREGLKLKPGVMKLILPFQIKCSQMYAARFDCGGQFNWELRLLDSHWKVIRFYKQPTIDVPPSEEWKTAEYGFKFESKNDFQFRDLRYIEFIHEGKDTQFWAGHFGTKFARSCVTIELLEPDVAVAVEETKEQGDEKKKKIPRRRMGGLAKWLRKRKGR</sequence>
<dbReference type="EMBL" id="CAXLJM020000119">
    <property type="protein sequence ID" value="CAL8137747.1"/>
    <property type="molecule type" value="Genomic_DNA"/>
</dbReference>
<dbReference type="InterPro" id="IPR036047">
    <property type="entry name" value="F-box-like_dom_sf"/>
</dbReference>
<name>A0ABP1RWM2_9HEXA</name>
<dbReference type="InterPro" id="IPR007397">
    <property type="entry name" value="F-box-assoc_dom"/>
</dbReference>
<dbReference type="Pfam" id="PF04300">
    <property type="entry name" value="FBA"/>
    <property type="match status" value="1"/>
</dbReference>
<feature type="domain" description="FBA" evidence="2">
    <location>
        <begin position="76"/>
        <end position="273"/>
    </location>
</feature>
<dbReference type="PANTHER" id="PTHR12125">
    <property type="entry name" value="F-BOX ONLY PROTEIN 6-LIKE PROTEIN"/>
    <property type="match status" value="1"/>
</dbReference>
<reference evidence="3 4" key="1">
    <citation type="submission" date="2024-08" db="EMBL/GenBank/DDBJ databases">
        <authorList>
            <person name="Cucini C."/>
            <person name="Frati F."/>
        </authorList>
    </citation>
    <scope>NUCLEOTIDE SEQUENCE [LARGE SCALE GENOMIC DNA]</scope>
</reference>
<dbReference type="Gene3D" id="1.20.1280.50">
    <property type="match status" value="1"/>
</dbReference>
<keyword evidence="4" id="KW-1185">Reference proteome</keyword>
<evidence type="ECO:0000259" key="2">
    <source>
        <dbReference type="PROSITE" id="PS51114"/>
    </source>
</evidence>
<dbReference type="InterPro" id="IPR001810">
    <property type="entry name" value="F-box_dom"/>
</dbReference>
<organism evidence="3 4">
    <name type="scientific">Orchesella dallaii</name>
    <dbReference type="NCBI Taxonomy" id="48710"/>
    <lineage>
        <taxon>Eukaryota</taxon>
        <taxon>Metazoa</taxon>
        <taxon>Ecdysozoa</taxon>
        <taxon>Arthropoda</taxon>
        <taxon>Hexapoda</taxon>
        <taxon>Collembola</taxon>
        <taxon>Entomobryomorpha</taxon>
        <taxon>Entomobryoidea</taxon>
        <taxon>Orchesellidae</taxon>
        <taxon>Orchesellinae</taxon>
        <taxon>Orchesella</taxon>
    </lineage>
</organism>
<feature type="domain" description="F-box" evidence="1">
    <location>
        <begin position="7"/>
        <end position="53"/>
    </location>
</feature>
<accession>A0ABP1RWM2</accession>
<gene>
    <name evidence="3" type="ORF">ODALV1_LOCUS27063</name>
</gene>
<proteinExistence type="predicted"/>
<evidence type="ECO:0000313" key="3">
    <source>
        <dbReference type="EMBL" id="CAL8137747.1"/>
    </source>
</evidence>
<dbReference type="PANTHER" id="PTHR12125:SF5">
    <property type="entry name" value="F-BOX DOMAIN-CONTAINING PROTEIN"/>
    <property type="match status" value="1"/>
</dbReference>
<dbReference type="Proteomes" id="UP001642540">
    <property type="component" value="Unassembled WGS sequence"/>
</dbReference>
<comment type="caution">
    <text evidence="3">The sequence shown here is derived from an EMBL/GenBank/DDBJ whole genome shotgun (WGS) entry which is preliminary data.</text>
</comment>
<dbReference type="SMART" id="SM01198">
    <property type="entry name" value="FBA"/>
    <property type="match status" value="1"/>
</dbReference>
<evidence type="ECO:0008006" key="5">
    <source>
        <dbReference type="Google" id="ProtNLM"/>
    </source>
</evidence>